<dbReference type="GO" id="GO:0008270">
    <property type="term" value="F:zinc ion binding"/>
    <property type="evidence" value="ECO:0007669"/>
    <property type="project" value="InterPro"/>
</dbReference>
<organism evidence="7 8">
    <name type="scientific">Mycoplasmopsis phocirhinis</name>
    <dbReference type="NCBI Taxonomy" id="142650"/>
    <lineage>
        <taxon>Bacteria</taxon>
        <taxon>Bacillati</taxon>
        <taxon>Mycoplasmatota</taxon>
        <taxon>Mycoplasmoidales</taxon>
        <taxon>Metamycoplasmataceae</taxon>
        <taxon>Mycoplasmopsis</taxon>
    </lineage>
</organism>
<name>A0A4P6MMP7_9BACT</name>
<dbReference type="GO" id="GO:0004332">
    <property type="term" value="F:fructose-bisphosphate aldolase activity"/>
    <property type="evidence" value="ECO:0007669"/>
    <property type="project" value="UniProtKB-EC"/>
</dbReference>
<accession>A0A4P6MMP7</accession>
<evidence type="ECO:0000256" key="3">
    <source>
        <dbReference type="ARBA" id="ARBA00023239"/>
    </source>
</evidence>
<gene>
    <name evidence="7" type="primary">fba</name>
    <name evidence="7" type="ORF">EG856_02570</name>
</gene>
<dbReference type="PIRSF" id="PIRSF001359">
    <property type="entry name" value="F_bP_aldolase_II"/>
    <property type="match status" value="1"/>
</dbReference>
<keyword evidence="1 6" id="KW-0479">Metal-binding</keyword>
<feature type="binding site" evidence="6">
    <location>
        <position position="87"/>
    </location>
    <ligand>
        <name>Zn(2+)</name>
        <dbReference type="ChEBI" id="CHEBI:29105"/>
        <label>1</label>
        <note>catalytic</note>
    </ligand>
</feature>
<dbReference type="EC" id="4.1.2.13" evidence="7"/>
<dbReference type="CDD" id="cd00947">
    <property type="entry name" value="TBP_aldolase_IIB"/>
    <property type="match status" value="1"/>
</dbReference>
<dbReference type="OrthoDB" id="9803995at2"/>
<evidence type="ECO:0000256" key="2">
    <source>
        <dbReference type="ARBA" id="ARBA00022833"/>
    </source>
</evidence>
<dbReference type="Gene3D" id="3.20.20.70">
    <property type="entry name" value="Aldolase class I"/>
    <property type="match status" value="1"/>
</dbReference>
<dbReference type="InterPro" id="IPR050246">
    <property type="entry name" value="Class_II_FBP_aldolase"/>
</dbReference>
<feature type="binding site" evidence="5">
    <location>
        <position position="180"/>
    </location>
    <ligand>
        <name>dihydroxyacetone phosphate</name>
        <dbReference type="ChEBI" id="CHEBI:57642"/>
    </ligand>
</feature>
<keyword evidence="8" id="KW-1185">Reference proteome</keyword>
<evidence type="ECO:0000313" key="7">
    <source>
        <dbReference type="EMBL" id="QBF34788.1"/>
    </source>
</evidence>
<dbReference type="RefSeq" id="WP_130429565.1">
    <property type="nucleotide sequence ID" value="NZ_CP034841.1"/>
</dbReference>
<keyword evidence="2 6" id="KW-0862">Zinc</keyword>
<evidence type="ECO:0000256" key="6">
    <source>
        <dbReference type="PIRSR" id="PIRSR001359-3"/>
    </source>
</evidence>
<dbReference type="InterPro" id="IPR000771">
    <property type="entry name" value="FBA_II"/>
</dbReference>
<dbReference type="SUPFAM" id="SSF51569">
    <property type="entry name" value="Aldolase"/>
    <property type="match status" value="1"/>
</dbReference>
<feature type="active site" description="Proton donor" evidence="4">
    <location>
        <position position="86"/>
    </location>
</feature>
<feature type="binding site" evidence="5">
    <location>
        <begin position="230"/>
        <end position="233"/>
    </location>
    <ligand>
        <name>dihydroxyacetone phosphate</name>
        <dbReference type="ChEBI" id="CHEBI:57642"/>
    </ligand>
</feature>
<dbReference type="GO" id="GO:0006096">
    <property type="term" value="P:glycolytic process"/>
    <property type="evidence" value="ECO:0007669"/>
    <property type="project" value="InterPro"/>
</dbReference>
<dbReference type="InterPro" id="IPR011289">
    <property type="entry name" value="Fruc_bis_ald_class-2"/>
</dbReference>
<feature type="binding site" evidence="6">
    <location>
        <position position="179"/>
    </location>
    <ligand>
        <name>Zn(2+)</name>
        <dbReference type="ChEBI" id="CHEBI:29105"/>
        <label>1</label>
        <note>catalytic</note>
    </ligand>
</feature>
<evidence type="ECO:0000313" key="8">
    <source>
        <dbReference type="Proteomes" id="UP000289326"/>
    </source>
</evidence>
<evidence type="ECO:0000256" key="4">
    <source>
        <dbReference type="PIRSR" id="PIRSR001359-1"/>
    </source>
</evidence>
<dbReference type="PANTHER" id="PTHR30304">
    <property type="entry name" value="D-TAGATOSE-1,6-BISPHOSPHATE ALDOLASE"/>
    <property type="match status" value="1"/>
</dbReference>
<feature type="binding site" evidence="6">
    <location>
        <position position="107"/>
    </location>
    <ligand>
        <name>Zn(2+)</name>
        <dbReference type="ChEBI" id="CHEBI:29105"/>
        <label>2</label>
    </ligand>
</feature>
<dbReference type="PANTHER" id="PTHR30304:SF0">
    <property type="entry name" value="D-TAGATOSE-1,6-BISPHOSPHATE ALDOLASE SUBUNIT GATY-RELATED"/>
    <property type="match status" value="1"/>
</dbReference>
<feature type="binding site" evidence="5">
    <location>
        <begin position="209"/>
        <end position="211"/>
    </location>
    <ligand>
        <name>dihydroxyacetone phosphate</name>
        <dbReference type="ChEBI" id="CHEBI:57642"/>
    </ligand>
</feature>
<dbReference type="NCBIfam" id="TIGR01859">
    <property type="entry name" value="fruc_bis_ald"/>
    <property type="match status" value="1"/>
</dbReference>
<feature type="binding site" evidence="6">
    <location>
        <position position="137"/>
    </location>
    <ligand>
        <name>Zn(2+)</name>
        <dbReference type="ChEBI" id="CHEBI:29105"/>
        <label>2</label>
    </ligand>
</feature>
<evidence type="ECO:0000256" key="5">
    <source>
        <dbReference type="PIRSR" id="PIRSR001359-2"/>
    </source>
</evidence>
<sequence length="288" mass="31717">MSKLVNSKEIVLKAYQNQYAIPHININNAEWTKRALLAAQEMQSPLILGVSESAIKYIGGYHSVVGMVKGMLIDLNISVPIVLHLDHGSKQACLEAIDAGFSSVMFDGSAQEFVKNMLDTQQIVEYAKKFNVSVEAEVGTIGGEEDGVISTGELTNLEQAKQFTQLDIDMFAAGIGNIHGKYPSNWKGLDFALLQDLKNQCNIPLVLHGGSGIPFEQIKQAISLGVAKINVNTELQIVFHQALREFIKQDKDLIGKNFDVRKLLLDGFNAIQHKIKEIIINFGSHNKA</sequence>
<dbReference type="PROSITE" id="PS00806">
    <property type="entry name" value="ALDOLASE_CLASS_II_2"/>
    <property type="match status" value="1"/>
</dbReference>
<evidence type="ECO:0000256" key="1">
    <source>
        <dbReference type="ARBA" id="ARBA00022723"/>
    </source>
</evidence>
<proteinExistence type="predicted"/>
<dbReference type="KEGG" id="mphi:EG856_02570"/>
<dbReference type="GO" id="GO:0030388">
    <property type="term" value="P:fructose 1,6-bisphosphate metabolic process"/>
    <property type="evidence" value="ECO:0007669"/>
    <property type="project" value="InterPro"/>
</dbReference>
<dbReference type="AlphaFoldDB" id="A0A4P6MMP7"/>
<dbReference type="NCBIfam" id="TIGR00167">
    <property type="entry name" value="cbbA"/>
    <property type="match status" value="1"/>
</dbReference>
<dbReference type="InterPro" id="IPR013785">
    <property type="entry name" value="Aldolase_TIM"/>
</dbReference>
<dbReference type="Proteomes" id="UP000289326">
    <property type="component" value="Chromosome"/>
</dbReference>
<keyword evidence="3 7" id="KW-0456">Lyase</keyword>
<dbReference type="Pfam" id="PF01116">
    <property type="entry name" value="F_bP_aldolase"/>
    <property type="match status" value="1"/>
</dbReference>
<protein>
    <submittedName>
        <fullName evidence="7">Class II fructose-1,6-bisphosphate aldolase</fullName>
        <ecNumber evidence="7">4.1.2.13</ecNumber>
    </submittedName>
</protein>
<comment type="cofactor">
    <cofactor evidence="6">
        <name>Zn(2+)</name>
        <dbReference type="ChEBI" id="CHEBI:29105"/>
    </cofactor>
    <text evidence="6">Binds 2 Zn(2+) ions per subunit. One is catalytic and the other provides a structural contribution.</text>
</comment>
<reference evidence="7 8" key="1">
    <citation type="submission" date="2019-01" db="EMBL/GenBank/DDBJ databases">
        <title>Complete sequence and annotation of the Mycoplasma phocirhinis strain 852T genome.</title>
        <authorList>
            <person name="Frasca S.Jr."/>
            <person name="Kutish G.F."/>
            <person name="Castellanos Gell J."/>
            <person name="Michaels D.L."/>
            <person name="Brown D.R."/>
        </authorList>
    </citation>
    <scope>NUCLEOTIDE SEQUENCE [LARGE SCALE GENOMIC DNA]</scope>
    <source>
        <strain evidence="7 8">852</strain>
    </source>
</reference>
<feature type="binding site" evidence="6">
    <location>
        <position position="208"/>
    </location>
    <ligand>
        <name>Zn(2+)</name>
        <dbReference type="ChEBI" id="CHEBI:29105"/>
        <label>1</label>
        <note>catalytic</note>
    </ligand>
</feature>
<dbReference type="EMBL" id="CP034841">
    <property type="protein sequence ID" value="QBF34788.1"/>
    <property type="molecule type" value="Genomic_DNA"/>
</dbReference>